<sequence length="574" mass="67180">MKKFTNQQIEMISTSAINLLLCNFQDITPDINWNDKEPSWDGNIYLYENNSSQKKFLKGKIPVQVKGTEVKRFNRRFHSFQIAFSDIKNYYHNGGVLFLVVEIMDTDNFKIFYKFLLPMELNELIDDMKNNTKDSKAVHLDNILDKDTPFSIECNEFLIHRAKQSVPAVENAVNLEQVKDKTIEIVGNNIFNMIGKDIYSYAIDEFGMSVPIKNKMKLLEVSYKIEKDCIIDNKKYFDNFEIVNREDSHIQVLGDGFEFDSVNKTITLKSSTKDIVTRLNTLEFIENAIDNKKSKCIQEQLKEIEEEKNLILQIIDVCEKFNIPKDNIKLCEMTVNDIDVLKILQNIKLFSQAIKNDKELQISVQRFDFFGYKILLLCISDNENKNYVNYFEKDEEFDLIATFDKKCVSIGRFCPLSDLDLLVSNFDINILKKSIKMVNDRCDESDKAVLSSQYNFLALEAIKAWDISNNNIYFDLANYIFDIFKNYIDSNIIYINKAQIEKRMNGKLHEKTIENLYKIKFSECEKSDSDNALLAAIDILLENEESFKKHFQDIEDKQRFMDYPIYTLYSKKNS</sequence>
<evidence type="ECO:0000313" key="2">
    <source>
        <dbReference type="Proteomes" id="UP000017980"/>
    </source>
</evidence>
<dbReference type="EMBL" id="CBBD010000040">
    <property type="protein sequence ID" value="CDA10484.1"/>
    <property type="molecule type" value="Genomic_DNA"/>
</dbReference>
<evidence type="ECO:0008006" key="3">
    <source>
        <dbReference type="Google" id="ProtNLM"/>
    </source>
</evidence>
<accession>R5XDM2</accession>
<organism evidence="1 2">
    <name type="scientific">Intestinibacter bartlettii CAG:1329</name>
    <dbReference type="NCBI Taxonomy" id="1263063"/>
    <lineage>
        <taxon>Bacteria</taxon>
        <taxon>Bacillati</taxon>
        <taxon>Bacillota</taxon>
        <taxon>Clostridia</taxon>
        <taxon>Peptostreptococcales</taxon>
        <taxon>Peptostreptococcaceae</taxon>
        <taxon>Intestinibacter</taxon>
    </lineage>
</organism>
<dbReference type="Proteomes" id="UP000017980">
    <property type="component" value="Unassembled WGS sequence"/>
</dbReference>
<gene>
    <name evidence="1" type="ORF">BN488_01523</name>
</gene>
<reference evidence="1" key="1">
    <citation type="submission" date="2012-11" db="EMBL/GenBank/DDBJ databases">
        <title>Dependencies among metagenomic species, viruses, plasmids and units of genetic variation.</title>
        <authorList>
            <person name="Nielsen H.B."/>
            <person name="Almeida M."/>
            <person name="Juncker A.S."/>
            <person name="Rasmussen S."/>
            <person name="Li J."/>
            <person name="Sunagawa S."/>
            <person name="Plichta D."/>
            <person name="Gautier L."/>
            <person name="Le Chatelier E."/>
            <person name="Peletier E."/>
            <person name="Bonde I."/>
            <person name="Nielsen T."/>
            <person name="Manichanh C."/>
            <person name="Arumugam M."/>
            <person name="Batto J."/>
            <person name="Santos M.B.Q.D."/>
            <person name="Blom N."/>
            <person name="Borruel N."/>
            <person name="Burgdorf K.S."/>
            <person name="Boumezbeur F."/>
            <person name="Casellas F."/>
            <person name="Dore J."/>
            <person name="Guarner F."/>
            <person name="Hansen T."/>
            <person name="Hildebrand F."/>
            <person name="Kaas R.S."/>
            <person name="Kennedy S."/>
            <person name="Kristiansen K."/>
            <person name="Kultima J.R."/>
            <person name="Leonard P."/>
            <person name="Levenez F."/>
            <person name="Lund O."/>
            <person name="Moumen B."/>
            <person name="Le Paslier D."/>
            <person name="Pons N."/>
            <person name="Pedersen O."/>
            <person name="Prifti E."/>
            <person name="Qin J."/>
            <person name="Raes J."/>
            <person name="Tap J."/>
            <person name="Tims S."/>
            <person name="Ussery D.W."/>
            <person name="Yamada T."/>
            <person name="MetaHit consortium"/>
            <person name="Renault P."/>
            <person name="Sicheritz-Ponten T."/>
            <person name="Bork P."/>
            <person name="Wang J."/>
            <person name="Brunak S."/>
            <person name="Ehrlich S.D."/>
        </authorList>
    </citation>
    <scope>NUCLEOTIDE SEQUENCE [LARGE SCALE GENOMIC DNA]</scope>
</reference>
<dbReference type="RefSeq" id="WP_022071774.1">
    <property type="nucleotide sequence ID" value="NZ_HF999327.1"/>
</dbReference>
<dbReference type="AlphaFoldDB" id="R5XDM2"/>
<protein>
    <recommendedName>
        <fullName evidence="3">DUF4365 domain-containing protein</fullName>
    </recommendedName>
</protein>
<evidence type="ECO:0000313" key="1">
    <source>
        <dbReference type="EMBL" id="CDA10484.1"/>
    </source>
</evidence>
<proteinExistence type="predicted"/>
<name>R5XDM2_9FIRM</name>
<comment type="caution">
    <text evidence="1">The sequence shown here is derived from an EMBL/GenBank/DDBJ whole genome shotgun (WGS) entry which is preliminary data.</text>
</comment>